<organism evidence="5 6">
    <name type="scientific">Electrophorus voltai</name>
    <dbReference type="NCBI Taxonomy" id="2609070"/>
    <lineage>
        <taxon>Eukaryota</taxon>
        <taxon>Metazoa</taxon>
        <taxon>Chordata</taxon>
        <taxon>Craniata</taxon>
        <taxon>Vertebrata</taxon>
        <taxon>Euteleostomi</taxon>
        <taxon>Actinopterygii</taxon>
        <taxon>Neopterygii</taxon>
        <taxon>Teleostei</taxon>
        <taxon>Ostariophysi</taxon>
        <taxon>Gymnotiformes</taxon>
        <taxon>Gymnotoidei</taxon>
        <taxon>Gymnotidae</taxon>
        <taxon>Electrophorus</taxon>
    </lineage>
</organism>
<protein>
    <recommendedName>
        <fullName evidence="4">Spermatogenesis-associated protein 6 N-terminal domain-containing protein</fullName>
    </recommendedName>
</protein>
<comment type="similarity">
    <text evidence="1">Belongs to the SPATA6 family.</text>
</comment>
<dbReference type="Proteomes" id="UP001239994">
    <property type="component" value="Unassembled WGS sequence"/>
</dbReference>
<comment type="caution">
    <text evidence="5">The sequence shown here is derived from an EMBL/GenBank/DDBJ whole genome shotgun (WGS) entry which is preliminary data.</text>
</comment>
<feature type="region of interest" description="Disordered" evidence="3">
    <location>
        <begin position="83"/>
        <end position="221"/>
    </location>
</feature>
<feature type="compositionally biased region" description="Basic and acidic residues" evidence="3">
    <location>
        <begin position="113"/>
        <end position="128"/>
    </location>
</feature>
<sequence>MSQKGLKVVVELHLRAIFKYAIDPAAVAEILQCETVKVELIQLIPPAGYVLASYEEDARSFLFPEPKLIPSFSGGGREVLMTRDPSFPRVMTRKSAKKPRSQGHSCHHSSASWRHEGLWSTGREREVPSSRSLSPFLSAGSNKINSSPQTHRQRKDSWSRDTSHCSPGRSSRIRSPSPHDSTVESGNIRRSHSSPLVPNDGSSSDTDDHLYSSEDLGQRTSLLGCERSSNTAKHSNMTSPKTNSPLSCATNAWEEVQERVQSLLTSPNAVHRLAYGATEDEIDEVLARRSISYTLSQEKKHLSKKKTW</sequence>
<keyword evidence="6" id="KW-1185">Reference proteome</keyword>
<proteinExistence type="inferred from homology"/>
<feature type="compositionally biased region" description="Polar residues" evidence="3">
    <location>
        <begin position="193"/>
        <end position="204"/>
    </location>
</feature>
<reference evidence="5" key="1">
    <citation type="submission" date="2023-03" db="EMBL/GenBank/DDBJ databases">
        <title>Electrophorus voltai genome.</title>
        <authorList>
            <person name="Bian C."/>
        </authorList>
    </citation>
    <scope>NUCLEOTIDE SEQUENCE</scope>
    <source>
        <strain evidence="5">CB-2022</strain>
        <tissue evidence="5">Muscle</tissue>
    </source>
</reference>
<dbReference type="InterPro" id="IPR042769">
    <property type="entry name" value="SPATA6_fam"/>
</dbReference>
<feature type="domain" description="Spermatogenesis-associated protein 6 N-terminal" evidence="4">
    <location>
        <begin position="11"/>
        <end position="88"/>
    </location>
</feature>
<accession>A0AAD8ZEK0</accession>
<evidence type="ECO:0000313" key="6">
    <source>
        <dbReference type="Proteomes" id="UP001239994"/>
    </source>
</evidence>
<dbReference type="EMBL" id="JAROKS010000014">
    <property type="protein sequence ID" value="KAK1797034.1"/>
    <property type="molecule type" value="Genomic_DNA"/>
</dbReference>
<name>A0AAD8ZEK0_9TELE</name>
<dbReference type="PANTHER" id="PTHR16435:SF5">
    <property type="entry name" value="SPERMATOGENESIS ASSOCIATED 6-LIKE PROTEIN"/>
    <property type="match status" value="1"/>
</dbReference>
<dbReference type="InterPro" id="IPR032732">
    <property type="entry name" value="SPATA6_N"/>
</dbReference>
<dbReference type="PANTHER" id="PTHR16435">
    <property type="entry name" value="SPERMATOGENESIS-ASSOCIATED PROTEIN 6 SPATA6"/>
    <property type="match status" value="1"/>
</dbReference>
<dbReference type="GO" id="GO:0007283">
    <property type="term" value="P:spermatogenesis"/>
    <property type="evidence" value="ECO:0007669"/>
    <property type="project" value="InterPro"/>
</dbReference>
<feature type="compositionally biased region" description="Low complexity" evidence="3">
    <location>
        <begin position="166"/>
        <end position="178"/>
    </location>
</feature>
<evidence type="ECO:0000256" key="2">
    <source>
        <dbReference type="ARBA" id="ARBA00022553"/>
    </source>
</evidence>
<dbReference type="AlphaFoldDB" id="A0AAD8ZEK0"/>
<feature type="compositionally biased region" description="Polar residues" evidence="3">
    <location>
        <begin position="129"/>
        <end position="150"/>
    </location>
</feature>
<evidence type="ECO:0000313" key="5">
    <source>
        <dbReference type="EMBL" id="KAK1797034.1"/>
    </source>
</evidence>
<evidence type="ECO:0000259" key="4">
    <source>
        <dbReference type="Pfam" id="PF14909"/>
    </source>
</evidence>
<evidence type="ECO:0000256" key="3">
    <source>
        <dbReference type="SAM" id="MobiDB-lite"/>
    </source>
</evidence>
<dbReference type="GO" id="GO:0120212">
    <property type="term" value="C:sperm head-tail coupling apparatus"/>
    <property type="evidence" value="ECO:0007669"/>
    <property type="project" value="InterPro"/>
</dbReference>
<dbReference type="GO" id="GO:0032027">
    <property type="term" value="F:myosin light chain binding"/>
    <property type="evidence" value="ECO:0007669"/>
    <property type="project" value="InterPro"/>
</dbReference>
<keyword evidence="2" id="KW-0597">Phosphoprotein</keyword>
<gene>
    <name evidence="5" type="ORF">P4O66_008427</name>
</gene>
<dbReference type="Pfam" id="PF14909">
    <property type="entry name" value="SPATA6"/>
    <property type="match status" value="1"/>
</dbReference>
<evidence type="ECO:0000256" key="1">
    <source>
        <dbReference type="ARBA" id="ARBA00006215"/>
    </source>
</evidence>
<feature type="compositionally biased region" description="Basic residues" evidence="3">
    <location>
        <begin position="91"/>
        <end position="107"/>
    </location>
</feature>